<dbReference type="GO" id="GO:0004622">
    <property type="term" value="F:phosphatidylcholine lysophospholipase activity"/>
    <property type="evidence" value="ECO:0007669"/>
    <property type="project" value="TreeGrafter"/>
</dbReference>
<feature type="domain" description="SGNH hydrolase-type esterase" evidence="2">
    <location>
        <begin position="417"/>
        <end position="581"/>
    </location>
</feature>
<evidence type="ECO:0000256" key="1">
    <source>
        <dbReference type="SAM" id="SignalP"/>
    </source>
</evidence>
<organism evidence="5 6">
    <name type="scientific">Rhabdobacter roseus</name>
    <dbReference type="NCBI Taxonomy" id="1655419"/>
    <lineage>
        <taxon>Bacteria</taxon>
        <taxon>Pseudomonadati</taxon>
        <taxon>Bacteroidota</taxon>
        <taxon>Cytophagia</taxon>
        <taxon>Cytophagales</taxon>
        <taxon>Cytophagaceae</taxon>
        <taxon>Rhabdobacter</taxon>
    </lineage>
</organism>
<reference evidence="5 6" key="1">
    <citation type="submission" date="2020-08" db="EMBL/GenBank/DDBJ databases">
        <title>Genomic Encyclopedia of Type Strains, Phase IV (KMG-IV): sequencing the most valuable type-strain genomes for metagenomic binning, comparative biology and taxonomic classification.</title>
        <authorList>
            <person name="Goeker M."/>
        </authorList>
    </citation>
    <scope>NUCLEOTIDE SEQUENCE [LARGE SCALE GENOMIC DNA]</scope>
    <source>
        <strain evidence="5 6">DSM 105074</strain>
    </source>
</reference>
<evidence type="ECO:0000313" key="5">
    <source>
        <dbReference type="EMBL" id="MBB5283911.1"/>
    </source>
</evidence>
<sequence>MKNWIQSTFTLLVLSLSPFVAPAQDTLRWWNPVQSTFPVLEGQAWPQEVKAYFDRLPARAEAEVRKPVWDLSTQSAGLMLRFRSNASQIKVRYVTTTSRQGLPHMPATGVSGLDLYAISSDGDWRWCAGKYAFADTIEYTFRNLEPTDTYHPLGREYRLYLPLYNGVKWLEIGTPESTLFTPLPVRPDQPVVVYGTSIMQGACASRPGLAWTAILGRKLDHPLINLGFSGNGRLEKEVYTLLGEIETKAYVLDCLPNLTPMADTFPQKVHNRVLETVRYLRQKRPTTPIVLAEHAGYTDEALNATSRRLSVNANKVLQAAFAQLRAEGVQGLYLIPKVAFGQDIETMVDGTHPNDLGMMRYAEGYEKYLRDILHEPIGTFSTTQPRPQLRELARYDWEERHRQILTLNQQDPPQVVLIGNSITHFWGGEPRAHTRRGADSFESTFGRTGVRNLGYGWDRLENVLWRVYHGELDGYAARQIYVMIGTNNLHLNSDEEILAGWRLLIEGIRQRQPTSTLTMVGIYPRRQEEKRVRELNTKLAQLAQQTGVKYLDAGKVLLKPDGSLDESLFSDGLHPNEEGYRQLGKMFK</sequence>
<accession>A0A840TKC4</accession>
<evidence type="ECO:0000259" key="2">
    <source>
        <dbReference type="Pfam" id="PF13472"/>
    </source>
</evidence>
<dbReference type="Gene3D" id="3.40.50.1110">
    <property type="entry name" value="SGNH hydrolase"/>
    <property type="match status" value="2"/>
</dbReference>
<dbReference type="AlphaFoldDB" id="A0A840TKC4"/>
<feature type="chain" id="PRO_5032407171" evidence="1">
    <location>
        <begin position="24"/>
        <end position="588"/>
    </location>
</feature>
<dbReference type="PANTHER" id="PTHR30383">
    <property type="entry name" value="THIOESTERASE 1/PROTEASE 1/LYSOPHOSPHOLIPASE L1"/>
    <property type="match status" value="1"/>
</dbReference>
<dbReference type="Proteomes" id="UP000557307">
    <property type="component" value="Unassembled WGS sequence"/>
</dbReference>
<dbReference type="Gene3D" id="2.60.120.260">
    <property type="entry name" value="Galactose-binding domain-like"/>
    <property type="match status" value="1"/>
</dbReference>
<dbReference type="SUPFAM" id="SSF52266">
    <property type="entry name" value="SGNH hydrolase"/>
    <property type="match status" value="2"/>
</dbReference>
<protein>
    <submittedName>
        <fullName evidence="5">Lysophospholipase L1-like esterase</fullName>
    </submittedName>
</protein>
<evidence type="ECO:0000313" key="6">
    <source>
        <dbReference type="Proteomes" id="UP000557307"/>
    </source>
</evidence>
<keyword evidence="6" id="KW-1185">Reference proteome</keyword>
<dbReference type="Pfam" id="PF14606">
    <property type="entry name" value="Lipase_GDSL_3"/>
    <property type="match status" value="1"/>
</dbReference>
<dbReference type="Pfam" id="PF14607">
    <property type="entry name" value="GxDLY"/>
    <property type="match status" value="1"/>
</dbReference>
<gene>
    <name evidence="5" type="ORF">HNQ92_002037</name>
</gene>
<name>A0A840TKC4_9BACT</name>
<feature type="signal peptide" evidence="1">
    <location>
        <begin position="1"/>
        <end position="23"/>
    </location>
</feature>
<dbReference type="InterPro" id="IPR032740">
    <property type="entry name" value="GxDLY"/>
</dbReference>
<feature type="domain" description="SGNH hydrolase-type esterase" evidence="3">
    <location>
        <begin position="189"/>
        <end position="370"/>
    </location>
</feature>
<proteinExistence type="predicted"/>
<feature type="domain" description="SGNH hydrolase-type esterase N-terminal" evidence="4">
    <location>
        <begin position="28"/>
        <end position="178"/>
    </location>
</feature>
<dbReference type="InterPro" id="IPR013830">
    <property type="entry name" value="SGNH_hydro"/>
</dbReference>
<keyword evidence="1" id="KW-0732">Signal</keyword>
<dbReference type="PANTHER" id="PTHR30383:SF5">
    <property type="entry name" value="SGNH HYDROLASE-TYPE ESTERASE DOMAIN-CONTAINING PROTEIN"/>
    <property type="match status" value="1"/>
</dbReference>
<dbReference type="Pfam" id="PF13472">
    <property type="entry name" value="Lipase_GDSL_2"/>
    <property type="match status" value="1"/>
</dbReference>
<dbReference type="EMBL" id="JACHGF010000002">
    <property type="protein sequence ID" value="MBB5283911.1"/>
    <property type="molecule type" value="Genomic_DNA"/>
</dbReference>
<dbReference type="RefSeq" id="WP_184173701.1">
    <property type="nucleotide sequence ID" value="NZ_JACHGF010000002.1"/>
</dbReference>
<dbReference type="InterPro" id="IPR036514">
    <property type="entry name" value="SGNH_hydro_sf"/>
</dbReference>
<evidence type="ECO:0000259" key="3">
    <source>
        <dbReference type="Pfam" id="PF14606"/>
    </source>
</evidence>
<dbReference type="InterPro" id="IPR051532">
    <property type="entry name" value="Ester_Hydrolysis_Enzymes"/>
</dbReference>
<comment type="caution">
    <text evidence="5">The sequence shown here is derived from an EMBL/GenBank/DDBJ whole genome shotgun (WGS) entry which is preliminary data.</text>
</comment>
<evidence type="ECO:0000259" key="4">
    <source>
        <dbReference type="Pfam" id="PF14607"/>
    </source>
</evidence>